<name>A0A9X1NHD0_9ACTN</name>
<evidence type="ECO:0000259" key="1">
    <source>
        <dbReference type="Pfam" id="PF12697"/>
    </source>
</evidence>
<dbReference type="EMBL" id="JAJOMB010000014">
    <property type="protein sequence ID" value="MCD5313980.1"/>
    <property type="molecule type" value="Genomic_DNA"/>
</dbReference>
<dbReference type="AlphaFoldDB" id="A0A9X1NHD0"/>
<dbReference type="RefSeq" id="WP_231446119.1">
    <property type="nucleotide sequence ID" value="NZ_JAJOMB010000014.1"/>
</dbReference>
<dbReference type="SUPFAM" id="SSF53474">
    <property type="entry name" value="alpha/beta-Hydrolases"/>
    <property type="match status" value="1"/>
</dbReference>
<protein>
    <submittedName>
        <fullName evidence="2">Alpha/beta hydrolase</fullName>
    </submittedName>
</protein>
<dbReference type="Gene3D" id="3.40.50.1820">
    <property type="entry name" value="alpha/beta hydrolase"/>
    <property type="match status" value="1"/>
</dbReference>
<proteinExistence type="predicted"/>
<dbReference type="PANTHER" id="PTHR43798:SF33">
    <property type="entry name" value="HYDROLASE, PUTATIVE (AFU_ORTHOLOGUE AFUA_2G14860)-RELATED"/>
    <property type="match status" value="1"/>
</dbReference>
<dbReference type="GO" id="GO:0016020">
    <property type="term" value="C:membrane"/>
    <property type="evidence" value="ECO:0007669"/>
    <property type="project" value="TreeGrafter"/>
</dbReference>
<dbReference type="InterPro" id="IPR029058">
    <property type="entry name" value="AB_hydrolase_fold"/>
</dbReference>
<dbReference type="InterPro" id="IPR000073">
    <property type="entry name" value="AB_hydrolase_1"/>
</dbReference>
<dbReference type="Pfam" id="PF12697">
    <property type="entry name" value="Abhydrolase_6"/>
    <property type="match status" value="1"/>
</dbReference>
<feature type="domain" description="AB hydrolase-1" evidence="1">
    <location>
        <begin position="16"/>
        <end position="227"/>
    </location>
</feature>
<accession>A0A9X1NHD0</accession>
<organism evidence="2 3">
    <name type="scientific">Kineosporia babensis</name>
    <dbReference type="NCBI Taxonomy" id="499548"/>
    <lineage>
        <taxon>Bacteria</taxon>
        <taxon>Bacillati</taxon>
        <taxon>Actinomycetota</taxon>
        <taxon>Actinomycetes</taxon>
        <taxon>Kineosporiales</taxon>
        <taxon>Kineosporiaceae</taxon>
        <taxon>Kineosporia</taxon>
    </lineage>
</organism>
<dbReference type="InterPro" id="IPR050266">
    <property type="entry name" value="AB_hydrolase_sf"/>
</dbReference>
<evidence type="ECO:0000313" key="2">
    <source>
        <dbReference type="EMBL" id="MCD5313980.1"/>
    </source>
</evidence>
<dbReference type="PANTHER" id="PTHR43798">
    <property type="entry name" value="MONOACYLGLYCEROL LIPASE"/>
    <property type="match status" value="1"/>
</dbReference>
<keyword evidence="2" id="KW-0378">Hydrolase</keyword>
<dbReference type="Proteomes" id="UP001138997">
    <property type="component" value="Unassembled WGS sequence"/>
</dbReference>
<reference evidence="2" key="1">
    <citation type="submission" date="2021-11" db="EMBL/GenBank/DDBJ databases">
        <title>Streptomyces corallinus and Kineosporia corallina sp. nov., two new coral-derived marine actinobacteria.</title>
        <authorList>
            <person name="Buangrab K."/>
            <person name="Sutthacheep M."/>
            <person name="Yeemin T."/>
            <person name="Harunari E."/>
            <person name="Igarashi Y."/>
            <person name="Sripreechasak P."/>
            <person name="Kanchanasin P."/>
            <person name="Tanasupawat S."/>
            <person name="Phongsopitanun W."/>
        </authorList>
    </citation>
    <scope>NUCLEOTIDE SEQUENCE</scope>
    <source>
        <strain evidence="2">JCM 31032</strain>
    </source>
</reference>
<dbReference type="GO" id="GO:0047372">
    <property type="term" value="F:monoacylglycerol lipase activity"/>
    <property type="evidence" value="ECO:0007669"/>
    <property type="project" value="TreeGrafter"/>
</dbReference>
<sequence length="233" mass="25748">MKLAVKEWGSGPRRALLIHGATSTKETMTPLAEELVQRGYRVIAPDLRGHGESPRGEHYALQALADDVVETVGEPVELAVGHSLGGKVLPWAVKDLKARRALYLDPAWTAREVDPYAEALTKADGSPMNLDDMQALYPWMTPEDMQEKLDRYLAMDWKLFHDPLLQLRRTTMPAIPAVTRSLVVLADPSVLVPPVMVQALEVGGYEVRTQKGGDHGLFQSDMPAFLATVEGWL</sequence>
<comment type="caution">
    <text evidence="2">The sequence shown here is derived from an EMBL/GenBank/DDBJ whole genome shotgun (WGS) entry which is preliminary data.</text>
</comment>
<gene>
    <name evidence="2" type="ORF">LR394_24025</name>
</gene>
<dbReference type="GO" id="GO:0046464">
    <property type="term" value="P:acylglycerol catabolic process"/>
    <property type="evidence" value="ECO:0007669"/>
    <property type="project" value="TreeGrafter"/>
</dbReference>
<keyword evidence="3" id="KW-1185">Reference proteome</keyword>
<evidence type="ECO:0000313" key="3">
    <source>
        <dbReference type="Proteomes" id="UP001138997"/>
    </source>
</evidence>